<keyword evidence="2" id="KW-1185">Reference proteome</keyword>
<protein>
    <submittedName>
        <fullName evidence="1">Uncharacterized protein</fullName>
    </submittedName>
</protein>
<dbReference type="AlphaFoldDB" id="A0AAE9EPN7"/>
<accession>A0AAE9EPN7</accession>
<proteinExistence type="predicted"/>
<dbReference type="Proteomes" id="UP000829354">
    <property type="component" value="Chromosome III"/>
</dbReference>
<sequence length="69" mass="7924">MKSHQNFEYFEINLTNREDFIAVGLRDIRYRMGPTRPGSFPTYTAVEGGFEVTRNDGLTASICVFRQMA</sequence>
<name>A0AAE9EPN7_CAEBR</name>
<evidence type="ECO:0000313" key="1">
    <source>
        <dbReference type="EMBL" id="UMM25429.1"/>
    </source>
</evidence>
<evidence type="ECO:0000313" key="2">
    <source>
        <dbReference type="Proteomes" id="UP000829354"/>
    </source>
</evidence>
<gene>
    <name evidence="1" type="ORF">L5515_005261</name>
</gene>
<reference evidence="1 2" key="1">
    <citation type="submission" date="2022-04" db="EMBL/GenBank/DDBJ databases">
        <title>Chromosome-level reference genomes for two strains of Caenorhabditis briggsae: an improved platform for comparative genomics.</title>
        <authorList>
            <person name="Stevens L."/>
            <person name="Andersen E."/>
        </authorList>
    </citation>
    <scope>NUCLEOTIDE SEQUENCE [LARGE SCALE GENOMIC DNA]</scope>
    <source>
        <strain evidence="1">VX34</strain>
        <tissue evidence="1">Whole-organism</tissue>
    </source>
</reference>
<dbReference type="EMBL" id="CP092622">
    <property type="protein sequence ID" value="UMM25429.1"/>
    <property type="molecule type" value="Genomic_DNA"/>
</dbReference>
<organism evidence="1 2">
    <name type="scientific">Caenorhabditis briggsae</name>
    <dbReference type="NCBI Taxonomy" id="6238"/>
    <lineage>
        <taxon>Eukaryota</taxon>
        <taxon>Metazoa</taxon>
        <taxon>Ecdysozoa</taxon>
        <taxon>Nematoda</taxon>
        <taxon>Chromadorea</taxon>
        <taxon>Rhabditida</taxon>
        <taxon>Rhabditina</taxon>
        <taxon>Rhabditomorpha</taxon>
        <taxon>Rhabditoidea</taxon>
        <taxon>Rhabditidae</taxon>
        <taxon>Peloderinae</taxon>
        <taxon>Caenorhabditis</taxon>
    </lineage>
</organism>